<evidence type="ECO:0000256" key="1">
    <source>
        <dbReference type="ARBA" id="ARBA00005736"/>
    </source>
</evidence>
<accession>A0A9P6UIY8</accession>
<dbReference type="InterPro" id="IPR024337">
    <property type="entry name" value="tRNA_splic_suSen54"/>
</dbReference>
<feature type="domain" description="tRNA-splicing endonuclease subunit Sen54 N-terminal" evidence="4">
    <location>
        <begin position="52"/>
        <end position="115"/>
    </location>
</feature>
<dbReference type="GO" id="GO:0000379">
    <property type="term" value="P:tRNA-type intron splice site recognition and cleavage"/>
    <property type="evidence" value="ECO:0007669"/>
    <property type="project" value="TreeGrafter"/>
</dbReference>
<keyword evidence="6" id="KW-1185">Reference proteome</keyword>
<keyword evidence="5" id="KW-0540">Nuclease</keyword>
<feature type="compositionally biased region" description="Polar residues" evidence="3">
    <location>
        <begin position="19"/>
        <end position="29"/>
    </location>
</feature>
<keyword evidence="2" id="KW-0819">tRNA processing</keyword>
<reference evidence="5" key="1">
    <citation type="journal article" date="2020" name="Fungal Divers.">
        <title>Resolving the Mortierellaceae phylogeny through synthesis of multi-gene phylogenetics and phylogenomics.</title>
        <authorList>
            <person name="Vandepol N."/>
            <person name="Liber J."/>
            <person name="Desiro A."/>
            <person name="Na H."/>
            <person name="Kennedy M."/>
            <person name="Barry K."/>
            <person name="Grigoriev I.V."/>
            <person name="Miller A.N."/>
            <person name="O'Donnell K."/>
            <person name="Stajich J.E."/>
            <person name="Bonito G."/>
        </authorList>
    </citation>
    <scope>NUCLEOTIDE SEQUENCE</scope>
    <source>
        <strain evidence="5">NVP60</strain>
    </source>
</reference>
<evidence type="ECO:0000259" key="4">
    <source>
        <dbReference type="Pfam" id="PF12928"/>
    </source>
</evidence>
<feature type="compositionally biased region" description="Low complexity" evidence="3">
    <location>
        <begin position="183"/>
        <end position="196"/>
    </location>
</feature>
<keyword evidence="5" id="KW-0378">Hydrolase</keyword>
<name>A0A9P6UIY8_9FUNG</name>
<dbReference type="InterPro" id="IPR024336">
    <property type="entry name" value="tRNA_splic_suSen54_N"/>
</dbReference>
<proteinExistence type="inferred from homology"/>
<evidence type="ECO:0000256" key="2">
    <source>
        <dbReference type="ARBA" id="ARBA00022694"/>
    </source>
</evidence>
<protein>
    <submittedName>
        <fullName evidence="5">tRNA-splicing endonuclease subunit sen54</fullName>
    </submittedName>
</protein>
<gene>
    <name evidence="5" type="primary">SEN54</name>
    <name evidence="5" type="ORF">BGZ97_001824</name>
</gene>
<dbReference type="PANTHER" id="PTHR21027">
    <property type="entry name" value="TRNA-SPLICING ENDONUCLEASE SUBUNIT SEN54"/>
    <property type="match status" value="1"/>
</dbReference>
<feature type="compositionally biased region" description="Acidic residues" evidence="3">
    <location>
        <begin position="1"/>
        <end position="11"/>
    </location>
</feature>
<comment type="caution">
    <text evidence="5">The sequence shown here is derived from an EMBL/GenBank/DDBJ whole genome shotgun (WGS) entry which is preliminary data.</text>
</comment>
<dbReference type="AlphaFoldDB" id="A0A9P6UIY8"/>
<evidence type="ECO:0000313" key="6">
    <source>
        <dbReference type="Proteomes" id="UP000823405"/>
    </source>
</evidence>
<keyword evidence="5" id="KW-0255">Endonuclease</keyword>
<dbReference type="PANTHER" id="PTHR21027:SF1">
    <property type="entry name" value="TRNA-SPLICING ENDONUCLEASE SUBUNIT SEN54"/>
    <property type="match status" value="1"/>
</dbReference>
<dbReference type="EMBL" id="JAAAIN010001386">
    <property type="protein sequence ID" value="KAG0303609.1"/>
    <property type="molecule type" value="Genomic_DNA"/>
</dbReference>
<feature type="region of interest" description="Disordered" evidence="3">
    <location>
        <begin position="1"/>
        <end position="39"/>
    </location>
</feature>
<dbReference type="OrthoDB" id="408683at2759"/>
<evidence type="ECO:0000313" key="5">
    <source>
        <dbReference type="EMBL" id="KAG0303609.1"/>
    </source>
</evidence>
<feature type="compositionally biased region" description="Polar residues" evidence="3">
    <location>
        <begin position="346"/>
        <end position="355"/>
    </location>
</feature>
<organism evidence="5 6">
    <name type="scientific">Linnemannia gamsii</name>
    <dbReference type="NCBI Taxonomy" id="64522"/>
    <lineage>
        <taxon>Eukaryota</taxon>
        <taxon>Fungi</taxon>
        <taxon>Fungi incertae sedis</taxon>
        <taxon>Mucoromycota</taxon>
        <taxon>Mortierellomycotina</taxon>
        <taxon>Mortierellomycetes</taxon>
        <taxon>Mortierellales</taxon>
        <taxon>Mortierellaceae</taxon>
        <taxon>Linnemannia</taxon>
    </lineage>
</organism>
<dbReference type="Pfam" id="PF12928">
    <property type="entry name" value="tRNA_int_end_N2"/>
    <property type="match status" value="1"/>
</dbReference>
<dbReference type="Proteomes" id="UP000823405">
    <property type="component" value="Unassembled WGS sequence"/>
</dbReference>
<feature type="region of interest" description="Disordered" evidence="3">
    <location>
        <begin position="337"/>
        <end position="362"/>
    </location>
</feature>
<feature type="region of interest" description="Disordered" evidence="3">
    <location>
        <begin position="173"/>
        <end position="196"/>
    </location>
</feature>
<evidence type="ECO:0000256" key="3">
    <source>
        <dbReference type="SAM" id="MobiDB-lite"/>
    </source>
</evidence>
<sequence length="392" mass="44582">MNADDQDDQDQQPDFRLLLNTSKGASQALPSRDAKATQDPEAVLKEQYDAFFQLISEERRLQEKTLSRAVFEPELGLFRLTVNKGNHFVSMGHTRKGNIYLYPEEALYLVDRSSLLAEHNGADITVQQTWSLCLSQPETLTRQWDSTRAMDRYITYAYLKRLGYVVTRPGTYDPRTVDTKPQTTATPASSALTSGTNDPRLSSLLWRLLADSWNAGIRIVLSRLRRYFEPLSDLWNKRMNRPLVANNEQLSHEQILQRIRIIPTRRLVQPEEETRDHVEHRGTNDAWKEKIDFEVYKPAGAFKKRQPGTPDYRVVVVSARSKILTLEELSGMMEGLVDPAHAEPSCPSQSTSAQPVNKGKKKQLPDWPKVLFAVVDGGQVSFVKLSNVQTTL</sequence>
<comment type="similarity">
    <text evidence="1">Belongs to the SEN54 family.</text>
</comment>
<dbReference type="GO" id="GO:0004519">
    <property type="term" value="F:endonuclease activity"/>
    <property type="evidence" value="ECO:0007669"/>
    <property type="project" value="UniProtKB-KW"/>
</dbReference>
<dbReference type="GO" id="GO:0000214">
    <property type="term" value="C:tRNA-intron endonuclease complex"/>
    <property type="evidence" value="ECO:0007669"/>
    <property type="project" value="TreeGrafter"/>
</dbReference>